<dbReference type="InterPro" id="IPR013594">
    <property type="entry name" value="Dynein_heavy_tail"/>
</dbReference>
<keyword evidence="13 20" id="KW-0175">Coiled coil</keyword>
<dbReference type="InterPro" id="IPR024317">
    <property type="entry name" value="Dynein_heavy_chain_D4_dom"/>
</dbReference>
<dbReference type="Gene3D" id="1.20.58.1120">
    <property type="match status" value="1"/>
</dbReference>
<dbReference type="Pfam" id="PF12774">
    <property type="entry name" value="AAA_6"/>
    <property type="match status" value="1"/>
</dbReference>
<dbReference type="GO" id="GO:0005886">
    <property type="term" value="C:plasma membrane"/>
    <property type="evidence" value="ECO:0007669"/>
    <property type="project" value="UniProtKB-SubCell"/>
</dbReference>
<feature type="domain" description="AAA+ ATPase" evidence="21">
    <location>
        <begin position="2247"/>
        <end position="2389"/>
    </location>
</feature>
<evidence type="ECO:0000256" key="8">
    <source>
        <dbReference type="ARBA" id="ARBA00022701"/>
    </source>
</evidence>
<dbReference type="Gene3D" id="1.10.8.720">
    <property type="entry name" value="Region D6 of dynein motor"/>
    <property type="match status" value="1"/>
</dbReference>
<comment type="similarity">
    <text evidence="4">Belongs to the dynein heavy chain family.</text>
</comment>
<dbReference type="STRING" id="7070.A0A139WIZ7"/>
<feature type="coiled-coil region" evidence="20">
    <location>
        <begin position="998"/>
        <end position="1063"/>
    </location>
</feature>
<protein>
    <recommendedName>
        <fullName evidence="19">Cytoplasmic dynein 2 heavy chain 1</fullName>
    </recommendedName>
</protein>
<evidence type="ECO:0000313" key="22">
    <source>
        <dbReference type="EMBL" id="KYB27960.1"/>
    </source>
</evidence>
<dbReference type="SMART" id="SM00382">
    <property type="entry name" value="AAA"/>
    <property type="match status" value="3"/>
</dbReference>
<dbReference type="InterPro" id="IPR027417">
    <property type="entry name" value="P-loop_NTPase"/>
</dbReference>
<keyword evidence="18" id="KW-0966">Cell projection</keyword>
<keyword evidence="12" id="KW-0243">Dynein</keyword>
<dbReference type="FunFam" id="1.20.920.20:FF:000002">
    <property type="entry name" value="Cytoplasmic dynein 1 heavy chain"/>
    <property type="match status" value="1"/>
</dbReference>
<keyword evidence="8" id="KW-0493">Microtubule</keyword>
<dbReference type="Gene3D" id="1.20.920.20">
    <property type="match status" value="1"/>
</dbReference>
<dbReference type="InterPro" id="IPR042228">
    <property type="entry name" value="Dynein_linker_3"/>
</dbReference>
<dbReference type="Gene3D" id="1.20.1270.280">
    <property type="match status" value="1"/>
</dbReference>
<dbReference type="OMA" id="WCKERVS"/>
<dbReference type="InterPro" id="IPR041658">
    <property type="entry name" value="AAA_lid_11"/>
</dbReference>
<dbReference type="InterPro" id="IPR013602">
    <property type="entry name" value="Dynein_heavy_linker"/>
</dbReference>
<feature type="domain" description="AAA+ ATPase" evidence="21">
    <location>
        <begin position="1942"/>
        <end position="2098"/>
    </location>
</feature>
<evidence type="ECO:0000313" key="23">
    <source>
        <dbReference type="Proteomes" id="UP000007266"/>
    </source>
</evidence>
<dbReference type="Pfam" id="PF12775">
    <property type="entry name" value="AAA_7"/>
    <property type="match status" value="1"/>
</dbReference>
<dbReference type="GO" id="GO:0051959">
    <property type="term" value="F:dynein light intermediate chain binding"/>
    <property type="evidence" value="ECO:0007669"/>
    <property type="project" value="InterPro"/>
</dbReference>
<dbReference type="InterPro" id="IPR054354">
    <property type="entry name" value="DYNC2H1-like_lid"/>
</dbReference>
<dbReference type="Gene3D" id="3.20.180.20">
    <property type="entry name" value="Dynein heavy chain, N-terminal domain 2"/>
    <property type="match status" value="1"/>
</dbReference>
<dbReference type="Pfam" id="PF08393">
    <property type="entry name" value="DHC_N2"/>
    <property type="match status" value="1"/>
</dbReference>
<dbReference type="GO" id="GO:0005524">
    <property type="term" value="F:ATP binding"/>
    <property type="evidence" value="ECO:0007669"/>
    <property type="project" value="UniProtKB-KW"/>
</dbReference>
<feature type="coiled-coil region" evidence="20">
    <location>
        <begin position="2827"/>
        <end position="2900"/>
    </location>
</feature>
<keyword evidence="15" id="KW-0472">Membrane</keyword>
<evidence type="ECO:0000256" key="6">
    <source>
        <dbReference type="ARBA" id="ARBA00022475"/>
    </source>
</evidence>
<dbReference type="FunFam" id="3.40.50.300:FF:000071">
    <property type="entry name" value="Cytoplasmic dynein heavy chain 1"/>
    <property type="match status" value="1"/>
</dbReference>
<accession>A0A139WIZ7</accession>
<evidence type="ECO:0000256" key="11">
    <source>
        <dbReference type="ARBA" id="ARBA00022840"/>
    </source>
</evidence>
<dbReference type="Gene3D" id="1.10.8.1220">
    <property type="match status" value="1"/>
</dbReference>
<dbReference type="Pfam" id="PF12781">
    <property type="entry name" value="AAA_9"/>
    <property type="match status" value="1"/>
</dbReference>
<dbReference type="Pfam" id="PF21264">
    <property type="entry name" value="DYNC2H1_AAA_dom"/>
    <property type="match status" value="1"/>
</dbReference>
<dbReference type="InterPro" id="IPR004273">
    <property type="entry name" value="Dynein_heavy_D6_P-loop"/>
</dbReference>
<feature type="coiled-coil region" evidence="20">
    <location>
        <begin position="3335"/>
        <end position="3362"/>
    </location>
</feature>
<evidence type="ECO:0000256" key="7">
    <source>
        <dbReference type="ARBA" id="ARBA00022490"/>
    </source>
</evidence>
<dbReference type="GO" id="GO:0030030">
    <property type="term" value="P:cell projection organization"/>
    <property type="evidence" value="ECO:0007669"/>
    <property type="project" value="UniProtKB-KW"/>
</dbReference>
<dbReference type="SUPFAM" id="SSF52540">
    <property type="entry name" value="P-loop containing nucleoside triphosphate hydrolases"/>
    <property type="match status" value="3"/>
</dbReference>
<dbReference type="Proteomes" id="UP000007266">
    <property type="component" value="Linkage group 4"/>
</dbReference>
<evidence type="ECO:0000256" key="4">
    <source>
        <dbReference type="ARBA" id="ARBA00008887"/>
    </source>
</evidence>
<feature type="coiled-coil region" evidence="20">
    <location>
        <begin position="472"/>
        <end position="516"/>
    </location>
</feature>
<dbReference type="InterPro" id="IPR042222">
    <property type="entry name" value="Dynein_2_N"/>
</dbReference>
<keyword evidence="7" id="KW-0963">Cytoplasm</keyword>
<dbReference type="FunFam" id="3.20.180.20:FF:000002">
    <property type="entry name" value="Cytoplasmic dynein heavy chain 1"/>
    <property type="match status" value="1"/>
</dbReference>
<dbReference type="Pfam" id="PF03028">
    <property type="entry name" value="Dynein_heavy"/>
    <property type="match status" value="1"/>
</dbReference>
<dbReference type="Pfam" id="PF08385">
    <property type="entry name" value="DHC_N1"/>
    <property type="match status" value="1"/>
</dbReference>
<dbReference type="GO" id="GO:0008569">
    <property type="term" value="F:minus-end-directed microtubule motor activity"/>
    <property type="evidence" value="ECO:0007669"/>
    <property type="project" value="InterPro"/>
</dbReference>
<evidence type="ECO:0000256" key="2">
    <source>
        <dbReference type="ARBA" id="ARBA00004202"/>
    </source>
</evidence>
<dbReference type="EMBL" id="KQ971338">
    <property type="protein sequence ID" value="KYB27960.1"/>
    <property type="molecule type" value="Genomic_DNA"/>
</dbReference>
<dbReference type="PANTHER" id="PTHR45703:SF22">
    <property type="entry name" value="DYNEIN CYTOPLASMIC 2 HEAVY CHAIN 1"/>
    <property type="match status" value="1"/>
</dbReference>
<dbReference type="Pfam" id="PF12777">
    <property type="entry name" value="MT"/>
    <property type="match status" value="1"/>
</dbReference>
<keyword evidence="14" id="KW-0969">Cilium</keyword>
<sequence>MSDFNKKFVIRASECHLGTSLSEETWDKDIIGIAEVENFLHSGDKLTLCAFVEEKNDRKRIKFVEQIANTGTKLVVFTKTAPTVLTEENIFSCLQITSVKGPPTLALYHTLTKVFTPLLTQGTPPEIQRHVANFQADLRSAILSTTNDADLTGSDPVSLHVVESIENEVEYWDNVSRSSKNRLTRSNAASFCEILKRISREFSILDALPLSEVEEILENAHGILDDLWRHEPAPYPPERITHLMDIIAADIKRCVSKQLSECDVWGDNYKTVAEVLLQCIAIGERWLESCKQLTQIYWPNYPSNMWKDEMYQPPDLMKLVERLQKILSVQTLLRQLTRLLNSQEQEELKTNEMFKPFKNLSILEFGQFSSNLWLKSCEQFERLLQPAEERVAAKLKKHLVDSDNPRQLLHEFTRYSELIARPILKQTLLSERQHLLNSLYDYVRHLQSQNTSENHLNVKYDTPQVVAEVIMTKQLEAKANEVLQTSEKLLQDLNGYENLKQIVSELLKDLKQQHTELFESWTREITSLIKKGILDLKESEPVVQFSQETKLMKVNYSDRLVTLIAEVRQFKALGYQVPNHIEETSEQAKKFMKLARTLEQIANFHNTIGSRMIICQRPMMLASALELSRLVQEEEVVSWKNTKSVEKYVETLKNAVEKLSKENNLLASYYYQIMDKIKYLEDVDLIKDYSKWKEAIRNMRNIMSQVEEKGFKNMQTWKADVDSNLCQVLEKQYLKSLDTLHLYLPEIYTDIVYRKSELQFSPDKTILMEKYQQQLKRFLDIPKSFRGVSESPDLAVFSEIIDRNQNQLEKVNKHTSELFEQLDNVLKHWQSWLQLDSLDVNKLSSWQHWDLHFRASKTFGQEIAKLPSTEERIGCFLIGLSRLRSDLESHNRSYWDQLVLSLKDSIAQDVVKLQNYVDPSTAVLTRQPVTVEEIGESGAAHANILKQAAEMEECYNQMVQKSQTLSSWTREQVDAVNRLKGAWERLQSLLENHQHIIAKQMETIKTTLNIESENLEKEMERFGAKWEQIKPKPHTGQISDQTLDELHKQLMSIKEKKVQWQELMDKKDKLFSDYDKFNIEKPQLELMEEIETDLRKEEDSWTLFEEFYNELETMTSEDWIVFRKKLYRFEDFLNNWQTKLKNTNNGNALQIKILHEIQKFEGIVGSLKYVRGEDFTEKHWMDVFNLLQMPLKPLDNLKFKDFLDVSDKLTDLVKELQVICKKAASEIVVRQALAELDQWDVQARFILTSHTDSRNKNIMLVKDFKEILSKIGDNQSLLQSVKNSADYDSYSERASLWENKLAMLDQNLSLLAQIQRKWVYLEPIFGGGTLIQEKSRFDKIDKDFHHVLVFIERDPRVSSLCRYQNLSVTLKNLEDQLNRCQKSLDSFLLEKRNKFPRFLFLGDDDLLEVVGQSSKEQVIQTHLKKLFAGINSIQFDNGGTKITGMCSLEGEIVPLSNPINITRPVEDWLNSLVKEMQSTLKELLVECLAEGQNADPLKYPSQVLCLADNITFTLKTEQAIANMTLPPLLAYYKAQLTHFSSLELTVSEDTVQNDESNILELKLKALLLDTIHHIDVLGELLDVNATKTTDWVWQKQLRFYSNSLGEITVKMANARMDYAYEYLGNMPKLVRTPLTDRCFLTLTQGMHLGMGGNPYGPAGTGKTESVKALGGLLGRQVLVFNCDEGIDASSMGRILSGLVRSGAWGCFDEFNRLDEATLSAVSMQIQPIQTALRTHQEKLILLEQEITVDKHCGIFVTLNPAGGSYGGRNKLPDNLKQLFRPVVMTHPDHEQIARTLLHCDGYQNADIIGQKLIAIFDSSGKLLSKQQHYDWGLRAIRTILTSCGRALKQYRKRTEEAEGNQLLTELSLVVKVLRMDTLSKLTFADSVKFDALITDVFKDVLIENMGNEVLVKALEESCRELKLAVNQRQIDKCVEFYEQLKQRMGVAIVGPPSSGKSTVRKLLFNALNKMDKVLKQHVFNPKSMHKTKLLGQIDLDTRQWYDGVLTLYSLQVTAESSDVWSWIVCDGNIDPEWVESLNSVLDDNRLLSLPSGWRVQFGPNVNFIFETHDLSHASPATISRMGIVLLSEQDLDLNCYIDNYVKAQPEEFERLLGSHIDYFLKSVNWICNEAETTIPTSKIAVARTGLSQLFGVKGKTEFSVALVNGLGQQLQYDFRELFAQQVYEWLGEVPPPIILKSRYNQERDIIDTYYTNPNVTLEVASRQVPLIPTGDVSKNLDYLRTWLLPGNEQHFLLIGPHGSAKSLILENLVKERSDMDMATIHCSANLTPGYVINKIAQLCLVVNTNKGKVYKPKKGNLVLYFKNLHLLKPDKWGTNIVVEFLNQMITYKAFFDSNLELVGYEGITIVGSLSITTTLSTRFTSIVHNYNISLPDQEDLAIILVAYLTVVVKESLGAWPKAKIVKLAATMIAIYDKIRSIFLITSYKHYDFSPHDLTNWCSSILRYKDTLSESENSLLEVVYYEALKQFGDKLVREEDRLKLDHILGEVFKAQWSSSNLKNVQNYFYVPSPQNSSTENSYLQKLNQEEWSTTVKKGIIQYGREGQDLDVLVNNELLQLTASVSKILSAPEGHTVLVGRAGIGRKSAVKIVSSLQSAHLIIPISGTQPQFNNDLKFAIQTAGFEGEQVYLLLEDHIFNEKLILSLVNILISAGEVANLYNAAEIESMISGLKDEASRENFEGNLMEFFTERVKKRLHVIACIDVDNDNLYDIFENCPAFLHKSMVIWKTEWCIETIRLIPNLLINKANESDAKNEVQPSPNFLKIFETIKEKMGAPARFIAMIKLYIEIFIDKKSAIISKQSKLQAGVDKLNEAGNLVATLKQKAAEQQNKLAEKQAKANTALDMISNTMKNANTHKEEMEVLKHKTEEENKQLMVRKKEIELELAEVEPLIQEARSAVGNIKSEALSEIRSLRAPPDVIRDILEGVLRLMGIQDTSWNSMKTFLAKRGVKEEIRSFDATRITPENRQAVERLMANKSDSFDPKSAKRASVAAAPLAAWVGANVKYAHVVEKIKPLEREQNKLQENLASAEAQLGELSAGLSDVDATVAKLKVQLSAYTKEAAEIEIDLNKARETLMVAEGLVFKLNDEYERWQQQLKDLSLEIEKLPENCSLAAAFITYLSDESEEGRRIILERWVKELAVESFSFEEFLSTEREHLQWQSEGLAYDQLSLQNAIIILKAKVTPLLIDPTSNAINWFKNHLKHRQIETVTQNNPKFNNNLELSVRFGKVLIIEEIEKVSSVLFPLLRNEFVYQGERKLINLNGKLIDYHNDFTMILSSRNEQLKVGADVNAIVSTMNFTVTHAGLTEQLLSCTIRQENPEMENKRKQLLRQREELQEKQYQLQNQLLEDLANSSGDILQNSNLLSSLNETKASSSAISSALEESLQIQKKLQTEYEIYKEISLFGSYLYFACNEFSKFNILYALSVSGFIRLFLTSLQTFQGMESTTESQKRHLFFTVYTYVSRGVLKTDRLTFALHLIQKLYSIPSDQWRHFLGNSVTGRNDPEDVPAWLPKQCVQNVQNLQASLPELYKKLQLEEPSLWKKFMISDSCEKELPPHCKISEFEKVLLVQALRPDRAYSAMSQCVLHTTGLRSIDPPVFDLTQIYKESTSFEPILILTVSGTDPSSEIRDLAPNEFEEVAMGEGQETKALASLEKTAQAGHWLILKNLHLVTSWLSILSQHLQNLKPHENFRLWLITEPNPSFNFVLAQSSLKIVYEAPQGLRNNLLRTFNSWGSRYVDKLQPTPGRIFFVLACVHAILQERRTYIPQGWSRWYEFSDTDLVTCVKLVEDLWQNQSPQVQWKFIYGLCCDAVYGGRIENIDDLGILKTYLRQYLVDEVLSHRWSPLGTKITLPSSSKFQEYVNALKQLPERDLPAFFGLPENIGRAWEKQTSNDVVAKLKTILLRKEVALKFEREFWHKSLAPFMLLWKKLNQGYDFVRMNLPNEEAGKSPIEAFVNEEFYHAINLVQKIHKSFTGLNRICKGSAVPDDCDLTIGNSLINFQVPKCWESLWEGPKDPNRYLRSVITKTANITKLRGLKSEQILQNPLNLSLYLHPSAFLASYKQEYSRLSKIPMDQLDLESSWKAPTHKNHIILSELLVEGGLFEGSVLKPCLPHSESINSAPNCYISWKAKKNERKTTNYVASSLR</sequence>
<dbReference type="InterPro" id="IPR003593">
    <property type="entry name" value="AAA+_ATPase"/>
</dbReference>
<reference evidence="22 23" key="2">
    <citation type="journal article" date="2010" name="Nucleic Acids Res.">
        <title>BeetleBase in 2010: revisions to provide comprehensive genomic information for Tribolium castaneum.</title>
        <authorList>
            <person name="Kim H.S."/>
            <person name="Murphy T."/>
            <person name="Xia J."/>
            <person name="Caragea D."/>
            <person name="Park Y."/>
            <person name="Beeman R.W."/>
            <person name="Lorenzen M.D."/>
            <person name="Butcher S."/>
            <person name="Manak J.R."/>
            <person name="Brown S.J."/>
        </authorList>
    </citation>
    <scope>GENOME REANNOTATION</scope>
    <source>
        <strain evidence="22 23">Georgia GA2</strain>
    </source>
</reference>
<dbReference type="Gene3D" id="1.10.8.710">
    <property type="match status" value="1"/>
</dbReference>
<dbReference type="Pfam" id="PF18198">
    <property type="entry name" value="AAA_lid_11"/>
    <property type="match status" value="1"/>
</dbReference>
<dbReference type="GO" id="GO:0030286">
    <property type="term" value="C:dynein complex"/>
    <property type="evidence" value="ECO:0007669"/>
    <property type="project" value="UniProtKB-KW"/>
</dbReference>
<evidence type="ECO:0000256" key="20">
    <source>
        <dbReference type="SAM" id="Coils"/>
    </source>
</evidence>
<comment type="subcellular location">
    <subcellularLocation>
        <location evidence="2">Cell membrane</location>
        <topology evidence="2">Peripheral membrane protein</topology>
    </subcellularLocation>
    <subcellularLocation>
        <location evidence="1">Cell projection</location>
        <location evidence="1">Cilium</location>
    </subcellularLocation>
    <subcellularLocation>
        <location evidence="3">Cytoplasm</location>
        <location evidence="3">Cytoskeleton</location>
    </subcellularLocation>
</comment>
<feature type="coiled-coil region" evidence="20">
    <location>
        <begin position="1363"/>
        <end position="1390"/>
    </location>
</feature>
<dbReference type="Gene3D" id="1.20.140.100">
    <property type="entry name" value="Dynein heavy chain, N-terminal domain 2"/>
    <property type="match status" value="1"/>
</dbReference>
<gene>
    <name evidence="22" type="primary">AUGUSTUS-3.0.2_32813</name>
    <name evidence="22" type="ORF">TcasGA2_TC032813</name>
</gene>
<dbReference type="eggNOG" id="KOG3595">
    <property type="taxonomic scope" value="Eukaryota"/>
</dbReference>
<dbReference type="GO" id="GO:0005929">
    <property type="term" value="C:cilium"/>
    <property type="evidence" value="ECO:0007669"/>
    <property type="project" value="UniProtKB-SubCell"/>
</dbReference>
<keyword evidence="10" id="KW-0970">Cilium biogenesis/degradation</keyword>
<dbReference type="FunCoup" id="A0A139WIZ7">
    <property type="interactions" value="106"/>
</dbReference>
<keyword evidence="5" id="KW-0217">Developmental protein</keyword>
<dbReference type="InterPro" id="IPR043160">
    <property type="entry name" value="Dynein_C_barrel"/>
</dbReference>
<dbReference type="InParanoid" id="A0A139WIZ7"/>
<dbReference type="GO" id="GO:0005874">
    <property type="term" value="C:microtubule"/>
    <property type="evidence" value="ECO:0007669"/>
    <property type="project" value="UniProtKB-KW"/>
</dbReference>
<evidence type="ECO:0000256" key="16">
    <source>
        <dbReference type="ARBA" id="ARBA00023175"/>
    </source>
</evidence>
<feature type="coiled-coil region" evidence="20">
    <location>
        <begin position="3029"/>
        <end position="3126"/>
    </location>
</feature>
<keyword evidence="6" id="KW-1003">Cell membrane</keyword>
<evidence type="ECO:0000256" key="14">
    <source>
        <dbReference type="ARBA" id="ARBA00023069"/>
    </source>
</evidence>
<dbReference type="Gene3D" id="1.20.920.30">
    <property type="match status" value="1"/>
</dbReference>
<dbReference type="InterPro" id="IPR035699">
    <property type="entry name" value="AAA_6"/>
</dbReference>
<evidence type="ECO:0000256" key="5">
    <source>
        <dbReference type="ARBA" id="ARBA00022473"/>
    </source>
</evidence>
<dbReference type="InterPro" id="IPR026983">
    <property type="entry name" value="DHC"/>
</dbReference>
<organism evidence="22 23">
    <name type="scientific">Tribolium castaneum</name>
    <name type="common">Red flour beetle</name>
    <dbReference type="NCBI Taxonomy" id="7070"/>
    <lineage>
        <taxon>Eukaryota</taxon>
        <taxon>Metazoa</taxon>
        <taxon>Ecdysozoa</taxon>
        <taxon>Arthropoda</taxon>
        <taxon>Hexapoda</taxon>
        <taxon>Insecta</taxon>
        <taxon>Pterygota</taxon>
        <taxon>Neoptera</taxon>
        <taxon>Endopterygota</taxon>
        <taxon>Coleoptera</taxon>
        <taxon>Polyphaga</taxon>
        <taxon>Cucujiformia</taxon>
        <taxon>Tenebrionidae</taxon>
        <taxon>Tenebrionidae incertae sedis</taxon>
        <taxon>Tribolium</taxon>
    </lineage>
</organism>
<keyword evidence="11" id="KW-0067">ATP-binding</keyword>
<keyword evidence="9" id="KW-0547">Nucleotide-binding</keyword>
<evidence type="ECO:0000256" key="15">
    <source>
        <dbReference type="ARBA" id="ARBA00023136"/>
    </source>
</evidence>
<evidence type="ECO:0000256" key="19">
    <source>
        <dbReference type="ARBA" id="ARBA00023902"/>
    </source>
</evidence>
<dbReference type="Gene3D" id="6.10.140.1060">
    <property type="match status" value="1"/>
</dbReference>
<dbReference type="PANTHER" id="PTHR45703">
    <property type="entry name" value="DYNEIN HEAVY CHAIN"/>
    <property type="match status" value="1"/>
</dbReference>
<keyword evidence="16" id="KW-0505">Motor protein</keyword>
<evidence type="ECO:0000256" key="10">
    <source>
        <dbReference type="ARBA" id="ARBA00022794"/>
    </source>
</evidence>
<reference evidence="22 23" key="1">
    <citation type="journal article" date="2008" name="Nature">
        <title>The genome of the model beetle and pest Tribolium castaneum.</title>
        <authorList>
            <consortium name="Tribolium Genome Sequencing Consortium"/>
            <person name="Richards S."/>
            <person name="Gibbs R.A."/>
            <person name="Weinstock G.M."/>
            <person name="Brown S.J."/>
            <person name="Denell R."/>
            <person name="Beeman R.W."/>
            <person name="Gibbs R."/>
            <person name="Beeman R.W."/>
            <person name="Brown S.J."/>
            <person name="Bucher G."/>
            <person name="Friedrich M."/>
            <person name="Grimmelikhuijzen C.J."/>
            <person name="Klingler M."/>
            <person name="Lorenzen M."/>
            <person name="Richards S."/>
            <person name="Roth S."/>
            <person name="Schroder R."/>
            <person name="Tautz D."/>
            <person name="Zdobnov E.M."/>
            <person name="Muzny D."/>
            <person name="Gibbs R.A."/>
            <person name="Weinstock G.M."/>
            <person name="Attaway T."/>
            <person name="Bell S."/>
            <person name="Buhay C.J."/>
            <person name="Chandrabose M.N."/>
            <person name="Chavez D."/>
            <person name="Clerk-Blankenburg K.P."/>
            <person name="Cree A."/>
            <person name="Dao M."/>
            <person name="Davis C."/>
            <person name="Chacko J."/>
            <person name="Dinh H."/>
            <person name="Dugan-Rocha S."/>
            <person name="Fowler G."/>
            <person name="Garner T.T."/>
            <person name="Garnes J."/>
            <person name="Gnirke A."/>
            <person name="Hawes A."/>
            <person name="Hernandez J."/>
            <person name="Hines S."/>
            <person name="Holder M."/>
            <person name="Hume J."/>
            <person name="Jhangiani S.N."/>
            <person name="Joshi V."/>
            <person name="Khan Z.M."/>
            <person name="Jackson L."/>
            <person name="Kovar C."/>
            <person name="Kowis A."/>
            <person name="Lee S."/>
            <person name="Lewis L.R."/>
            <person name="Margolis J."/>
            <person name="Morgan M."/>
            <person name="Nazareth L.V."/>
            <person name="Nguyen N."/>
            <person name="Okwuonu G."/>
            <person name="Parker D."/>
            <person name="Richards S."/>
            <person name="Ruiz S.J."/>
            <person name="Santibanez J."/>
            <person name="Savard J."/>
            <person name="Scherer S.E."/>
            <person name="Schneider B."/>
            <person name="Sodergren E."/>
            <person name="Tautz D."/>
            <person name="Vattahil S."/>
            <person name="Villasana D."/>
            <person name="White C.S."/>
            <person name="Wright R."/>
            <person name="Park Y."/>
            <person name="Beeman R.W."/>
            <person name="Lord J."/>
            <person name="Oppert B."/>
            <person name="Lorenzen M."/>
            <person name="Brown S."/>
            <person name="Wang L."/>
            <person name="Savard J."/>
            <person name="Tautz D."/>
            <person name="Richards S."/>
            <person name="Weinstock G."/>
            <person name="Gibbs R.A."/>
            <person name="Liu Y."/>
            <person name="Worley K."/>
            <person name="Weinstock G."/>
            <person name="Elsik C.G."/>
            <person name="Reese J.T."/>
            <person name="Elhaik E."/>
            <person name="Landan G."/>
            <person name="Graur D."/>
            <person name="Arensburger P."/>
            <person name="Atkinson P."/>
            <person name="Beeman R.W."/>
            <person name="Beidler J."/>
            <person name="Brown S.J."/>
            <person name="Demuth J.P."/>
            <person name="Drury D.W."/>
            <person name="Du Y.Z."/>
            <person name="Fujiwara H."/>
            <person name="Lorenzen M."/>
            <person name="Maselli V."/>
            <person name="Osanai M."/>
            <person name="Park Y."/>
            <person name="Robertson H.M."/>
            <person name="Tu Z."/>
            <person name="Wang J.J."/>
            <person name="Wang S."/>
            <person name="Richards S."/>
            <person name="Song H."/>
            <person name="Zhang L."/>
            <person name="Sodergren E."/>
            <person name="Werner D."/>
            <person name="Stanke M."/>
            <person name="Morgenstern B."/>
            <person name="Solovyev V."/>
            <person name="Kosarev P."/>
            <person name="Brown G."/>
            <person name="Chen H.C."/>
            <person name="Ermolaeva O."/>
            <person name="Hlavina W."/>
            <person name="Kapustin Y."/>
            <person name="Kiryutin B."/>
            <person name="Kitts P."/>
            <person name="Maglott D."/>
            <person name="Pruitt K."/>
            <person name="Sapojnikov V."/>
            <person name="Souvorov A."/>
            <person name="Mackey A.J."/>
            <person name="Waterhouse R.M."/>
            <person name="Wyder S."/>
            <person name="Zdobnov E.M."/>
            <person name="Zdobnov E.M."/>
            <person name="Wyder S."/>
            <person name="Kriventseva E.V."/>
            <person name="Kadowaki T."/>
            <person name="Bork P."/>
            <person name="Aranda M."/>
            <person name="Bao R."/>
            <person name="Beermann A."/>
            <person name="Berns N."/>
            <person name="Bolognesi R."/>
            <person name="Bonneton F."/>
            <person name="Bopp D."/>
            <person name="Brown S.J."/>
            <person name="Bucher G."/>
            <person name="Butts T."/>
            <person name="Chaumot A."/>
            <person name="Denell R.E."/>
            <person name="Ferrier D.E."/>
            <person name="Friedrich M."/>
            <person name="Gordon C.M."/>
            <person name="Jindra M."/>
            <person name="Klingler M."/>
            <person name="Lan Q."/>
            <person name="Lattorff H.M."/>
            <person name="Laudet V."/>
            <person name="von Levetsow C."/>
            <person name="Liu Z."/>
            <person name="Lutz R."/>
            <person name="Lynch J.A."/>
            <person name="da Fonseca R.N."/>
            <person name="Posnien N."/>
            <person name="Reuter R."/>
            <person name="Roth S."/>
            <person name="Savard J."/>
            <person name="Schinko J.B."/>
            <person name="Schmitt C."/>
            <person name="Schoppmeier M."/>
            <person name="Schroder R."/>
            <person name="Shippy T.D."/>
            <person name="Simonnet F."/>
            <person name="Marques-Souza H."/>
            <person name="Tautz D."/>
            <person name="Tomoyasu Y."/>
            <person name="Trauner J."/>
            <person name="Van der Zee M."/>
            <person name="Vervoort M."/>
            <person name="Wittkopp N."/>
            <person name="Wimmer E.A."/>
            <person name="Yang X."/>
            <person name="Jones A.K."/>
            <person name="Sattelle D.B."/>
            <person name="Ebert P.R."/>
            <person name="Nelson D."/>
            <person name="Scott J.G."/>
            <person name="Beeman R.W."/>
            <person name="Muthukrishnan S."/>
            <person name="Kramer K.J."/>
            <person name="Arakane Y."/>
            <person name="Beeman R.W."/>
            <person name="Zhu Q."/>
            <person name="Hogenkamp D."/>
            <person name="Dixit R."/>
            <person name="Oppert B."/>
            <person name="Jiang H."/>
            <person name="Zou Z."/>
            <person name="Marshall J."/>
            <person name="Elpidina E."/>
            <person name="Vinokurov K."/>
            <person name="Oppert C."/>
            <person name="Zou Z."/>
            <person name="Evans J."/>
            <person name="Lu Z."/>
            <person name="Zhao P."/>
            <person name="Sumathipala N."/>
            <person name="Altincicek B."/>
            <person name="Vilcinskas A."/>
            <person name="Williams M."/>
            <person name="Hultmark D."/>
            <person name="Hetru C."/>
            <person name="Jiang H."/>
            <person name="Grimmelikhuijzen C.J."/>
            <person name="Hauser F."/>
            <person name="Cazzamali G."/>
            <person name="Williamson M."/>
            <person name="Park Y."/>
            <person name="Li B."/>
            <person name="Tanaka Y."/>
            <person name="Predel R."/>
            <person name="Neupert S."/>
            <person name="Schachtner J."/>
            <person name="Verleyen P."/>
            <person name="Raible F."/>
            <person name="Bork P."/>
            <person name="Friedrich M."/>
            <person name="Walden K.K."/>
            <person name="Robertson H.M."/>
            <person name="Angeli S."/>
            <person name="Foret S."/>
            <person name="Bucher G."/>
            <person name="Schuetz S."/>
            <person name="Maleszka R."/>
            <person name="Wimmer E.A."/>
            <person name="Beeman R.W."/>
            <person name="Lorenzen M."/>
            <person name="Tomoyasu Y."/>
            <person name="Miller S.C."/>
            <person name="Grossmann D."/>
            <person name="Bucher G."/>
        </authorList>
    </citation>
    <scope>NUCLEOTIDE SEQUENCE [LARGE SCALE GENOMIC DNA]</scope>
    <source>
        <strain evidence="22 23">Georgia GA2</strain>
    </source>
</reference>
<evidence type="ECO:0000259" key="21">
    <source>
        <dbReference type="SMART" id="SM00382"/>
    </source>
</evidence>
<dbReference type="InterPro" id="IPR043157">
    <property type="entry name" value="Dynein_AAA1S"/>
</dbReference>
<dbReference type="InterPro" id="IPR035706">
    <property type="entry name" value="AAA_9"/>
</dbReference>
<evidence type="ECO:0000256" key="13">
    <source>
        <dbReference type="ARBA" id="ARBA00023054"/>
    </source>
</evidence>
<evidence type="ECO:0000256" key="17">
    <source>
        <dbReference type="ARBA" id="ARBA00023212"/>
    </source>
</evidence>
<dbReference type="GO" id="GO:0007018">
    <property type="term" value="P:microtubule-based movement"/>
    <property type="evidence" value="ECO:0007669"/>
    <property type="project" value="InterPro"/>
</dbReference>
<evidence type="ECO:0000256" key="9">
    <source>
        <dbReference type="ARBA" id="ARBA00022741"/>
    </source>
</evidence>
<proteinExistence type="inferred from homology"/>
<dbReference type="Pfam" id="PF22597">
    <property type="entry name" value="DYN_lid"/>
    <property type="match status" value="1"/>
</dbReference>
<feature type="domain" description="AAA+ ATPase" evidence="21">
    <location>
        <begin position="1651"/>
        <end position="1789"/>
    </location>
</feature>
<evidence type="ECO:0000256" key="1">
    <source>
        <dbReference type="ARBA" id="ARBA00004138"/>
    </source>
</evidence>
<dbReference type="GO" id="GO:0045505">
    <property type="term" value="F:dynein intermediate chain binding"/>
    <property type="evidence" value="ECO:0007669"/>
    <property type="project" value="InterPro"/>
</dbReference>
<evidence type="ECO:0000256" key="3">
    <source>
        <dbReference type="ARBA" id="ARBA00004245"/>
    </source>
</evidence>
<dbReference type="Gene3D" id="3.10.490.20">
    <property type="match status" value="1"/>
</dbReference>
<name>A0A139WIZ7_TRICA</name>
<evidence type="ECO:0000256" key="12">
    <source>
        <dbReference type="ARBA" id="ARBA00023017"/>
    </source>
</evidence>
<dbReference type="Pfam" id="PF18199">
    <property type="entry name" value="Dynein_C"/>
    <property type="match status" value="1"/>
</dbReference>
<dbReference type="InterPro" id="IPR042219">
    <property type="entry name" value="AAA_lid_11_sf"/>
</dbReference>
<keyword evidence="23" id="KW-1185">Reference proteome</keyword>
<evidence type="ECO:0000256" key="18">
    <source>
        <dbReference type="ARBA" id="ARBA00023273"/>
    </source>
</evidence>
<dbReference type="InterPro" id="IPR049400">
    <property type="entry name" value="DYNC2H1_AAA_dom"/>
</dbReference>
<dbReference type="Gene3D" id="3.40.50.300">
    <property type="entry name" value="P-loop containing nucleotide triphosphate hydrolases"/>
    <property type="match status" value="5"/>
</dbReference>
<keyword evidence="17" id="KW-0206">Cytoskeleton</keyword>
<dbReference type="Pfam" id="PF12780">
    <property type="entry name" value="AAA_8"/>
    <property type="match status" value="1"/>
</dbReference>
<dbReference type="InterPro" id="IPR041228">
    <property type="entry name" value="Dynein_C"/>
</dbReference>
<dbReference type="InterPro" id="IPR024743">
    <property type="entry name" value="Dynein_HC_stalk"/>
</dbReference>